<dbReference type="EMBL" id="CP107716">
    <property type="protein sequence ID" value="UYQ70924.1"/>
    <property type="molecule type" value="Genomic_DNA"/>
</dbReference>
<evidence type="ECO:0000313" key="1">
    <source>
        <dbReference type="EMBL" id="UYQ70924.1"/>
    </source>
</evidence>
<name>A0ABY6IJY4_9HYPH</name>
<accession>A0ABY6IJY4</accession>
<gene>
    <name evidence="1" type="ORF">OF122_12730</name>
</gene>
<organism evidence="1 2">
    <name type="scientific">Pelagibacterium flavum</name>
    <dbReference type="NCBI Taxonomy" id="2984530"/>
    <lineage>
        <taxon>Bacteria</taxon>
        <taxon>Pseudomonadati</taxon>
        <taxon>Pseudomonadota</taxon>
        <taxon>Alphaproteobacteria</taxon>
        <taxon>Hyphomicrobiales</taxon>
        <taxon>Devosiaceae</taxon>
        <taxon>Pelagibacterium</taxon>
    </lineage>
</organism>
<protein>
    <submittedName>
        <fullName evidence="1">Uncharacterized protein</fullName>
    </submittedName>
</protein>
<dbReference type="RefSeq" id="WP_264224591.1">
    <property type="nucleotide sequence ID" value="NZ_CP107716.1"/>
</dbReference>
<keyword evidence="2" id="KW-1185">Reference proteome</keyword>
<evidence type="ECO:0000313" key="2">
    <source>
        <dbReference type="Proteomes" id="UP001163882"/>
    </source>
</evidence>
<sequence>MTALAQEFGISDRGLAKVCSRHRIPVPPRGYWAKVAAGEQPKVPPFLDLRDRSLDRVSIRGATSALPDSVAELARKRKTERQARAATIKATPESPMPLMENPHASVAKTVKFLRTRKPDKEGVLSATAPGLCGVVVGAASAERACFFLDALARTLDEVGLSLTADGEKMSVQNGADKISFTLLERTRRLKYVPTPEEIAREDKRKEKRARSLRRNDWASISFGSSPPWPEYVTAWTGELVFSIDAWADGLRKTWGDGKTQRVERMVPEIVAGIELILETIRVRREEREERERQWKILQHRRQLAQARLKREETRLSHLRQIIDLRREAREIREWISGLPQEASLSVDSDLGRMLQWVEARLAELDRQTGLDAAKSFAGEGDLFPAVDELEDPLGDPPVSSGWGY</sequence>
<proteinExistence type="predicted"/>
<reference evidence="1" key="1">
    <citation type="submission" date="2022-10" db="EMBL/GenBank/DDBJ databases">
        <title>YIM 151497 complete genome.</title>
        <authorList>
            <person name="Chen X."/>
        </authorList>
    </citation>
    <scope>NUCLEOTIDE SEQUENCE</scope>
    <source>
        <strain evidence="1">YIM 151497</strain>
    </source>
</reference>
<dbReference type="Proteomes" id="UP001163882">
    <property type="component" value="Chromosome"/>
</dbReference>